<reference evidence="1" key="1">
    <citation type="journal article" date="2014" name="Front. Microbiol.">
        <title>High frequency of phylogenetically diverse reductive dehalogenase-homologous genes in deep subseafloor sedimentary metagenomes.</title>
        <authorList>
            <person name="Kawai M."/>
            <person name="Futagami T."/>
            <person name="Toyoda A."/>
            <person name="Takaki Y."/>
            <person name="Nishi S."/>
            <person name="Hori S."/>
            <person name="Arai W."/>
            <person name="Tsubouchi T."/>
            <person name="Morono Y."/>
            <person name="Uchiyama I."/>
            <person name="Ito T."/>
            <person name="Fujiyama A."/>
            <person name="Inagaki F."/>
            <person name="Takami H."/>
        </authorList>
    </citation>
    <scope>NUCLEOTIDE SEQUENCE</scope>
    <source>
        <strain evidence="1">Expedition CK06-06</strain>
    </source>
</reference>
<feature type="non-terminal residue" evidence="1">
    <location>
        <position position="1"/>
    </location>
</feature>
<proteinExistence type="predicted"/>
<name>X1HLF5_9ZZZZ</name>
<organism evidence="1">
    <name type="scientific">marine sediment metagenome</name>
    <dbReference type="NCBI Taxonomy" id="412755"/>
    <lineage>
        <taxon>unclassified sequences</taxon>
        <taxon>metagenomes</taxon>
        <taxon>ecological metagenomes</taxon>
    </lineage>
</organism>
<sequence length="32" mass="3577">PLIMPEDGRNVAKILWEITKQIDTKVGVKNGL</sequence>
<evidence type="ECO:0000313" key="1">
    <source>
        <dbReference type="EMBL" id="GAH57890.1"/>
    </source>
</evidence>
<protein>
    <submittedName>
        <fullName evidence="1">Uncharacterized protein</fullName>
    </submittedName>
</protein>
<comment type="caution">
    <text evidence="1">The sequence shown here is derived from an EMBL/GenBank/DDBJ whole genome shotgun (WGS) entry which is preliminary data.</text>
</comment>
<gene>
    <name evidence="1" type="ORF">S03H2_32699</name>
</gene>
<accession>X1HLF5</accession>
<dbReference type="AlphaFoldDB" id="X1HLF5"/>
<dbReference type="EMBL" id="BARU01019873">
    <property type="protein sequence ID" value="GAH57890.1"/>
    <property type="molecule type" value="Genomic_DNA"/>
</dbReference>